<reference evidence="2 4" key="2">
    <citation type="journal article" date="2012" name="BMC Genomics">
        <title>A comparative genomics perspective on the genetic content of the alkaliphilic haloarchaeon Natrialba magadii ATCC 43099T.</title>
        <authorList>
            <person name="Siddaramappa S."/>
            <person name="Challacombe J.F."/>
            <person name="Decastro R.E."/>
            <person name="Pfeiffer F."/>
            <person name="Sastre D.E."/>
            <person name="Gimenez M.I."/>
            <person name="Paggi R.A."/>
            <person name="Detter J.C."/>
            <person name="Davenport K.W."/>
            <person name="Goodwin L.A."/>
            <person name="Kyrpides N."/>
            <person name="Tapia R."/>
            <person name="Pitluck S."/>
            <person name="Lucas S."/>
            <person name="Woyke T."/>
            <person name="Maupin-Furlow J.A."/>
        </authorList>
    </citation>
    <scope>NUCLEOTIDE SEQUENCE [LARGE SCALE GENOMIC DNA]</scope>
    <source>
        <strain evidence="2">ATCC 43099</strain>
        <strain evidence="4">ATCC 43099 / DSM 3394 / CCM 3739 / CIP 104546 / IAM 13178 / JCM 8861 / NBRC 102185 / NCIMB 2190 / MS3</strain>
    </source>
</reference>
<dbReference type="InterPro" id="IPR050855">
    <property type="entry name" value="NDM-1-like"/>
</dbReference>
<reference evidence="3 5" key="3">
    <citation type="journal article" date="2014" name="PLoS Genet.">
        <title>Phylogenetically driven sequencing of extremely halophilic archaea reveals strategies for static and dynamic osmo-response.</title>
        <authorList>
            <person name="Becker E.A."/>
            <person name="Seitzer P.M."/>
            <person name="Tritt A."/>
            <person name="Larsen D."/>
            <person name="Krusor M."/>
            <person name="Yao A.I."/>
            <person name="Wu D."/>
            <person name="Madern D."/>
            <person name="Eisen J.A."/>
            <person name="Darling A.E."/>
            <person name="Facciotti M.T."/>
        </authorList>
    </citation>
    <scope>NUCLEOTIDE SEQUENCE [LARGE SCALE GENOMIC DNA]</scope>
    <source>
        <strain evidence="5">ATCC 43099 / DSM 3394 / CCM 3739 / CIP 104546 / IAM 13178 / JCM 8861 / NBRC 102185 / NCIMB 2190 / MS3</strain>
        <strain evidence="3">MS-3</strain>
    </source>
</reference>
<dbReference type="CDD" id="cd06262">
    <property type="entry name" value="metallo-hydrolase-like_MBL-fold"/>
    <property type="match status" value="1"/>
</dbReference>
<dbReference type="HOGENOM" id="CLU_048478_0_2_2"/>
<dbReference type="STRING" id="547559.Nmag_3406"/>
<evidence type="ECO:0000313" key="4">
    <source>
        <dbReference type="Proteomes" id="UP000001879"/>
    </source>
</evidence>
<dbReference type="Proteomes" id="UP000011543">
    <property type="component" value="Unassembled WGS sequence"/>
</dbReference>
<dbReference type="SUPFAM" id="SSF56281">
    <property type="entry name" value="Metallo-hydrolase/oxidoreductase"/>
    <property type="match status" value="1"/>
</dbReference>
<evidence type="ECO:0000313" key="2">
    <source>
        <dbReference type="EMBL" id="ADD06956.1"/>
    </source>
</evidence>
<dbReference type="PATRIC" id="fig|547559.17.peg.2612"/>
<name>D3ST89_NATMM</name>
<feature type="domain" description="Metallo-beta-lactamase" evidence="1">
    <location>
        <begin position="29"/>
        <end position="241"/>
    </location>
</feature>
<dbReference type="OrthoDB" id="205181at2157"/>
<dbReference type="Gene3D" id="3.60.15.10">
    <property type="entry name" value="Ribonuclease Z/Hydroxyacylglutathione hydrolase-like"/>
    <property type="match status" value="1"/>
</dbReference>
<protein>
    <submittedName>
        <fullName evidence="2 3">Beta-lactamase</fullName>
    </submittedName>
</protein>
<dbReference type="AlphaFoldDB" id="D3ST89"/>
<organism evidence="2 4">
    <name type="scientific">Natrialba magadii (strain ATCC 43099 / DSM 3394 / CCM 3739 / CIP 104546 / IAM 13178 / JCM 8861 / NBRC 102185 / NCIMB 2190 / MS3)</name>
    <name type="common">Natronobacterium magadii</name>
    <dbReference type="NCBI Taxonomy" id="547559"/>
    <lineage>
        <taxon>Archaea</taxon>
        <taxon>Methanobacteriati</taxon>
        <taxon>Methanobacteriota</taxon>
        <taxon>Stenosarchaea group</taxon>
        <taxon>Halobacteria</taxon>
        <taxon>Halobacteriales</taxon>
        <taxon>Natrialbaceae</taxon>
        <taxon>Natrialba</taxon>
    </lineage>
</organism>
<evidence type="ECO:0000313" key="3">
    <source>
        <dbReference type="EMBL" id="ELY28419.1"/>
    </source>
</evidence>
<dbReference type="InterPro" id="IPR001279">
    <property type="entry name" value="Metallo-B-lactamas"/>
</dbReference>
<reference evidence="4" key="1">
    <citation type="submission" date="2010-02" db="EMBL/GenBank/DDBJ databases">
        <title>Complete sequence of chromosome of Natrialba magadii ATCC 43099.</title>
        <authorList>
            <consortium name="US DOE Joint Genome Institute"/>
            <person name="Lucas S."/>
            <person name="Copeland A."/>
            <person name="Lapidus A."/>
            <person name="Cheng J.-F."/>
            <person name="Bruce D."/>
            <person name="Goodwin L."/>
            <person name="Pitluck S."/>
            <person name="Davenport K."/>
            <person name="Saunders E."/>
            <person name="Detter J.C."/>
            <person name="Han C."/>
            <person name="Tapia R."/>
            <person name="Land M."/>
            <person name="Hauser L."/>
            <person name="Kyrpides N."/>
            <person name="Mikhailova N."/>
            <person name="De Castro R.E."/>
            <person name="Maupin-Furlow J.A."/>
            <person name="Woyke T."/>
        </authorList>
    </citation>
    <scope>NUCLEOTIDE SEQUENCE [LARGE SCALE GENOMIC DNA]</scope>
    <source>
        <strain evidence="4">ATCC 43099 / DSM 3394 / CCM 3739 / CIP 104546 / IAM 13178 / JCM 8861 / NBRC 102185 / NCIMB 2190 / MS3</strain>
    </source>
</reference>
<gene>
    <name evidence="2" type="ordered locus">Nmag_3406</name>
    <name evidence="3" type="ORF">C500_13192</name>
</gene>
<evidence type="ECO:0000259" key="1">
    <source>
        <dbReference type="SMART" id="SM00849"/>
    </source>
</evidence>
<dbReference type="PaxDb" id="547559-Nmag_3406"/>
<dbReference type="PANTHER" id="PTHR42951">
    <property type="entry name" value="METALLO-BETA-LACTAMASE DOMAIN-CONTAINING"/>
    <property type="match status" value="1"/>
</dbReference>
<dbReference type="eggNOG" id="arCOG00498">
    <property type="taxonomic scope" value="Archaea"/>
</dbReference>
<sequence>METTDERSPSQRGERVERLEFSVEWPPNHAAAYLVEGPTGERVLVDAGPPGEQATETMRTQLNGLGVALETIDAVVITHPHSDHIGQVPALRAAGVTVYAPEPALEQVRRDEDDLAARVRETTRSAGYEDAALEREVERARHSLERNRRLLDPDDAIGFSFGDSFCVGGLEFEPIHTPGHQVHHASLATSIGGERVLFSGDALIESFRAGALHVGLDDGAYEAVEAFDAGLGRLEDVTSAHPFERVCPGHGPIFTDTAGALADTRADLDSLLESREDAVAAVGPATPLEITEHLYGDLQYPAQLLDTLGALGTLAERDEVAFDWRDGVRYYRTADGSAALGQ</sequence>
<dbReference type="Pfam" id="PF00753">
    <property type="entry name" value="Lactamase_B"/>
    <property type="match status" value="1"/>
</dbReference>
<dbReference type="InterPro" id="IPR036866">
    <property type="entry name" value="RibonucZ/Hydroxyglut_hydro"/>
</dbReference>
<dbReference type="RefSeq" id="WP_004267851.1">
    <property type="nucleotide sequence ID" value="NC_013922.1"/>
</dbReference>
<accession>D3ST89</accession>
<reference evidence="2" key="4">
    <citation type="submission" date="2016-09" db="EMBL/GenBank/DDBJ databases">
        <authorList>
            <person name="Pfeiffer F."/>
        </authorList>
    </citation>
    <scope>NUCLEOTIDE SEQUENCE</scope>
    <source>
        <strain evidence="2">ATCC 43099</strain>
    </source>
</reference>
<dbReference type="GeneID" id="8826272"/>
<dbReference type="Proteomes" id="UP000001879">
    <property type="component" value="Chromosome"/>
</dbReference>
<proteinExistence type="predicted"/>
<dbReference type="SMART" id="SM00849">
    <property type="entry name" value="Lactamase_B"/>
    <property type="match status" value="1"/>
</dbReference>
<dbReference type="EMBL" id="AOHS01000041">
    <property type="protein sequence ID" value="ELY28419.1"/>
    <property type="molecule type" value="Genomic_DNA"/>
</dbReference>
<dbReference type="EMBL" id="CP001932">
    <property type="protein sequence ID" value="ADD06956.1"/>
    <property type="molecule type" value="Genomic_DNA"/>
</dbReference>
<evidence type="ECO:0000313" key="5">
    <source>
        <dbReference type="Proteomes" id="UP000011543"/>
    </source>
</evidence>
<dbReference type="PANTHER" id="PTHR42951:SF22">
    <property type="entry name" value="METALLO BETA-LACTAMASE SUPERFAMILY LIPOPROTEIN"/>
    <property type="match status" value="1"/>
</dbReference>
<keyword evidence="4" id="KW-1185">Reference proteome</keyword>
<dbReference type="KEGG" id="nmg:Nmag_3406"/>